<dbReference type="PANTHER" id="PTHR44196">
    <property type="entry name" value="DEHYDROGENASE/REDUCTASE SDR FAMILY MEMBER 7B"/>
    <property type="match status" value="1"/>
</dbReference>
<dbReference type="KEGG" id="vpy:HZI73_19490"/>
<dbReference type="Proteomes" id="UP000683246">
    <property type="component" value="Chromosome"/>
</dbReference>
<dbReference type="PANTHER" id="PTHR44196:SF2">
    <property type="entry name" value="SHORT-CHAIN DEHYDROGENASE-RELATED"/>
    <property type="match status" value="1"/>
</dbReference>
<dbReference type="Gene3D" id="3.40.50.720">
    <property type="entry name" value="NAD(P)-binding Rossmann-like Domain"/>
    <property type="match status" value="1"/>
</dbReference>
<evidence type="ECO:0000256" key="3">
    <source>
        <dbReference type="RuleBase" id="RU000363"/>
    </source>
</evidence>
<dbReference type="GO" id="GO:0016020">
    <property type="term" value="C:membrane"/>
    <property type="evidence" value="ECO:0007669"/>
    <property type="project" value="TreeGrafter"/>
</dbReference>
<name>A0A8J8SID2_9FIRM</name>
<dbReference type="GO" id="GO:0016491">
    <property type="term" value="F:oxidoreductase activity"/>
    <property type="evidence" value="ECO:0007669"/>
    <property type="project" value="UniProtKB-KW"/>
</dbReference>
<dbReference type="AlphaFoldDB" id="A0A8J8SID2"/>
<evidence type="ECO:0000313" key="4">
    <source>
        <dbReference type="EMBL" id="QUI24344.1"/>
    </source>
</evidence>
<dbReference type="PIRSF" id="PIRSF000126">
    <property type="entry name" value="11-beta-HSD1"/>
    <property type="match status" value="1"/>
</dbReference>
<evidence type="ECO:0000256" key="2">
    <source>
        <dbReference type="ARBA" id="ARBA00023002"/>
    </source>
</evidence>
<accession>A0A8J8SID2</accession>
<dbReference type="InterPro" id="IPR002347">
    <property type="entry name" value="SDR_fam"/>
</dbReference>
<protein>
    <submittedName>
        <fullName evidence="4">SDR family oxidoreductase</fullName>
    </submittedName>
</protein>
<proteinExistence type="inferred from homology"/>
<evidence type="ECO:0000256" key="1">
    <source>
        <dbReference type="ARBA" id="ARBA00006484"/>
    </source>
</evidence>
<evidence type="ECO:0000313" key="5">
    <source>
        <dbReference type="Proteomes" id="UP000683246"/>
    </source>
</evidence>
<sequence>MLKGYVLITGGNKGIGLALAKTFAKNGHPLVLVGKDASALYRARDILKNDYHVPVSLIQRDLTKKENVQAIYTLLQHRKIQIDILVNNAGFGTYGPFIETDLEKELQLIQLNMQCVTHMTKLFSKDMAARGYGKILNIASTSAFQPGPYMAVYFASKAYVLHFSEALHHEFNRYGVTVTALCPGPTKTDFTEHAKGSGKARIFQSMLPVEKVAYLGYKALMNNQSYKVVGFKNNLLRQLNRCMPRGLTVAITGMLLSKVDHPISELVKKE</sequence>
<organism evidence="4 5">
    <name type="scientific">Vallitalea pronyensis</name>
    <dbReference type="NCBI Taxonomy" id="1348613"/>
    <lineage>
        <taxon>Bacteria</taxon>
        <taxon>Bacillati</taxon>
        <taxon>Bacillota</taxon>
        <taxon>Clostridia</taxon>
        <taxon>Lachnospirales</taxon>
        <taxon>Vallitaleaceae</taxon>
        <taxon>Vallitalea</taxon>
    </lineage>
</organism>
<gene>
    <name evidence="4" type="ORF">HZI73_19490</name>
</gene>
<dbReference type="Pfam" id="PF00106">
    <property type="entry name" value="adh_short"/>
    <property type="match status" value="1"/>
</dbReference>
<dbReference type="InterPro" id="IPR036291">
    <property type="entry name" value="NAD(P)-bd_dom_sf"/>
</dbReference>
<dbReference type="EMBL" id="CP058649">
    <property type="protein sequence ID" value="QUI24344.1"/>
    <property type="molecule type" value="Genomic_DNA"/>
</dbReference>
<reference evidence="4" key="1">
    <citation type="submission" date="2020-07" db="EMBL/GenBank/DDBJ databases">
        <title>Vallitalea pronyensis genome.</title>
        <authorList>
            <person name="Postec A."/>
        </authorList>
    </citation>
    <scope>NUCLEOTIDE SEQUENCE</scope>
    <source>
        <strain evidence="4">FatNI3</strain>
    </source>
</reference>
<keyword evidence="5" id="KW-1185">Reference proteome</keyword>
<dbReference type="RefSeq" id="WP_212695040.1">
    <property type="nucleotide sequence ID" value="NZ_CP058649.1"/>
</dbReference>
<keyword evidence="2" id="KW-0560">Oxidoreductase</keyword>
<dbReference type="SUPFAM" id="SSF51735">
    <property type="entry name" value="NAD(P)-binding Rossmann-fold domains"/>
    <property type="match status" value="1"/>
</dbReference>
<dbReference type="PRINTS" id="PR00080">
    <property type="entry name" value="SDRFAMILY"/>
</dbReference>
<comment type="similarity">
    <text evidence="1 3">Belongs to the short-chain dehydrogenases/reductases (SDR) family.</text>
</comment>
<dbReference type="CDD" id="cd05233">
    <property type="entry name" value="SDR_c"/>
    <property type="match status" value="1"/>
</dbReference>
<dbReference type="PRINTS" id="PR00081">
    <property type="entry name" value="GDHRDH"/>
</dbReference>